<proteinExistence type="predicted"/>
<dbReference type="EMBL" id="BDUF01000014">
    <property type="protein sequence ID" value="GAX89102.1"/>
    <property type="molecule type" value="Genomic_DNA"/>
</dbReference>
<comment type="caution">
    <text evidence="2">The sequence shown here is derived from an EMBL/GenBank/DDBJ whole genome shotgun (WGS) entry which is preliminary data.</text>
</comment>
<feature type="compositionally biased region" description="Low complexity" evidence="1">
    <location>
        <begin position="8"/>
        <end position="19"/>
    </location>
</feature>
<gene>
    <name evidence="2" type="ORF">EFBL_0716</name>
</gene>
<organism evidence="2 3">
    <name type="scientific">Effusibacillus lacus</name>
    <dbReference type="NCBI Taxonomy" id="1348429"/>
    <lineage>
        <taxon>Bacteria</taxon>
        <taxon>Bacillati</taxon>
        <taxon>Bacillota</taxon>
        <taxon>Bacilli</taxon>
        <taxon>Bacillales</taxon>
        <taxon>Alicyclobacillaceae</taxon>
        <taxon>Effusibacillus</taxon>
    </lineage>
</organism>
<dbReference type="RefSeq" id="WP_231705677.1">
    <property type="nucleotide sequence ID" value="NZ_BDUF01000014.1"/>
</dbReference>
<feature type="region of interest" description="Disordered" evidence="1">
    <location>
        <begin position="1"/>
        <end position="54"/>
    </location>
</feature>
<dbReference type="AlphaFoldDB" id="A0A292YCG8"/>
<feature type="compositionally biased region" description="Polar residues" evidence="1">
    <location>
        <begin position="20"/>
        <end position="47"/>
    </location>
</feature>
<evidence type="ECO:0000313" key="2">
    <source>
        <dbReference type="EMBL" id="GAX89102.1"/>
    </source>
</evidence>
<name>A0A292YCG8_9BACL</name>
<keyword evidence="3" id="KW-1185">Reference proteome</keyword>
<dbReference type="Proteomes" id="UP000217785">
    <property type="component" value="Unassembled WGS sequence"/>
</dbReference>
<protein>
    <submittedName>
        <fullName evidence="2">Uncharacterized protein</fullName>
    </submittedName>
</protein>
<reference evidence="3" key="1">
    <citation type="submission" date="2017-07" db="EMBL/GenBank/DDBJ databases">
        <title>Draft genome sequence of Effusibacillus lacus strain skLN1.</title>
        <authorList>
            <person name="Watanabe M."/>
            <person name="Kojima H."/>
            <person name="Fukui M."/>
        </authorList>
    </citation>
    <scope>NUCLEOTIDE SEQUENCE [LARGE SCALE GENOMIC DNA]</scope>
    <source>
        <strain evidence="3">skLN1</strain>
    </source>
</reference>
<evidence type="ECO:0000256" key="1">
    <source>
        <dbReference type="SAM" id="MobiDB-lite"/>
    </source>
</evidence>
<sequence>MTDMKKTNNNNEQQQGQVQTLRMQSTDGRNNQMPQDEVQQTISQTLQDRSDEFDPKKEQAILASFADPDVAQKASNELKKMGINTVQIDRVSPYPGQPTQNLRNPITGNIPSLGELTLGMDAISSRDAGVLMAADPSASGYATTADDVSGEDILLTAVVPKDKVEQAVQVIRSHGGHT</sequence>
<accession>A0A292YCG8</accession>
<evidence type="ECO:0000313" key="3">
    <source>
        <dbReference type="Proteomes" id="UP000217785"/>
    </source>
</evidence>